<comment type="similarity">
    <text evidence="2 4">Belongs to the AB hydrolase superfamily. Lipase family.</text>
</comment>
<dbReference type="AlphaFoldDB" id="A0AAV2Q9M7"/>
<reference evidence="6 7" key="1">
    <citation type="submission" date="2024-05" db="EMBL/GenBank/DDBJ databases">
        <authorList>
            <person name="Wallberg A."/>
        </authorList>
    </citation>
    <scope>NUCLEOTIDE SEQUENCE [LARGE SCALE GENOMIC DNA]</scope>
</reference>
<dbReference type="Pfam" id="PF00151">
    <property type="entry name" value="Lipase"/>
    <property type="match status" value="1"/>
</dbReference>
<feature type="non-terminal residue" evidence="6">
    <location>
        <position position="99"/>
    </location>
</feature>
<evidence type="ECO:0000256" key="3">
    <source>
        <dbReference type="ARBA" id="ARBA00022525"/>
    </source>
</evidence>
<dbReference type="Proteomes" id="UP001497623">
    <property type="component" value="Unassembled WGS sequence"/>
</dbReference>
<dbReference type="SUPFAM" id="SSF53474">
    <property type="entry name" value="alpha/beta-Hydrolases"/>
    <property type="match status" value="1"/>
</dbReference>
<keyword evidence="7" id="KW-1185">Reference proteome</keyword>
<gene>
    <name evidence="6" type="ORF">MNOR_LOCUS8715</name>
</gene>
<dbReference type="Gene3D" id="3.40.50.1820">
    <property type="entry name" value="alpha/beta hydrolase"/>
    <property type="match status" value="1"/>
</dbReference>
<protein>
    <recommendedName>
        <fullName evidence="5">Lipase domain-containing protein</fullName>
    </recommendedName>
</protein>
<dbReference type="InterPro" id="IPR029058">
    <property type="entry name" value="AB_hydrolase_fold"/>
</dbReference>
<dbReference type="GO" id="GO:0017171">
    <property type="term" value="F:serine hydrolase activity"/>
    <property type="evidence" value="ECO:0007669"/>
    <property type="project" value="TreeGrafter"/>
</dbReference>
<name>A0AAV2Q9M7_MEGNR</name>
<accession>A0AAV2Q9M7</accession>
<dbReference type="PANTHER" id="PTHR11610">
    <property type="entry name" value="LIPASE"/>
    <property type="match status" value="1"/>
</dbReference>
<evidence type="ECO:0000256" key="2">
    <source>
        <dbReference type="ARBA" id="ARBA00010701"/>
    </source>
</evidence>
<evidence type="ECO:0000256" key="1">
    <source>
        <dbReference type="ARBA" id="ARBA00004613"/>
    </source>
</evidence>
<dbReference type="InterPro" id="IPR013818">
    <property type="entry name" value="Lipase"/>
</dbReference>
<proteinExistence type="inferred from homology"/>
<dbReference type="GO" id="GO:0005615">
    <property type="term" value="C:extracellular space"/>
    <property type="evidence" value="ECO:0007669"/>
    <property type="project" value="TreeGrafter"/>
</dbReference>
<dbReference type="PANTHER" id="PTHR11610:SF173">
    <property type="entry name" value="LIPASE DOMAIN-CONTAINING PROTEIN-RELATED"/>
    <property type="match status" value="1"/>
</dbReference>
<dbReference type="GO" id="GO:0016042">
    <property type="term" value="P:lipid catabolic process"/>
    <property type="evidence" value="ECO:0007669"/>
    <property type="project" value="TreeGrafter"/>
</dbReference>
<dbReference type="EMBL" id="CAXKWB010004090">
    <property type="protein sequence ID" value="CAL4072007.1"/>
    <property type="molecule type" value="Genomic_DNA"/>
</dbReference>
<organism evidence="6 7">
    <name type="scientific">Meganyctiphanes norvegica</name>
    <name type="common">Northern krill</name>
    <name type="synonym">Thysanopoda norvegica</name>
    <dbReference type="NCBI Taxonomy" id="48144"/>
    <lineage>
        <taxon>Eukaryota</taxon>
        <taxon>Metazoa</taxon>
        <taxon>Ecdysozoa</taxon>
        <taxon>Arthropoda</taxon>
        <taxon>Crustacea</taxon>
        <taxon>Multicrustacea</taxon>
        <taxon>Malacostraca</taxon>
        <taxon>Eumalacostraca</taxon>
        <taxon>Eucarida</taxon>
        <taxon>Euphausiacea</taxon>
        <taxon>Euphausiidae</taxon>
        <taxon>Meganyctiphanes</taxon>
    </lineage>
</organism>
<comment type="caution">
    <text evidence="6">The sequence shown here is derived from an EMBL/GenBank/DDBJ whole genome shotgun (WGS) entry which is preliminary data.</text>
</comment>
<evidence type="ECO:0000313" key="7">
    <source>
        <dbReference type="Proteomes" id="UP001497623"/>
    </source>
</evidence>
<keyword evidence="3" id="KW-0964">Secreted</keyword>
<evidence type="ECO:0000313" key="6">
    <source>
        <dbReference type="EMBL" id="CAL4072007.1"/>
    </source>
</evidence>
<evidence type="ECO:0000256" key="4">
    <source>
        <dbReference type="RuleBase" id="RU004262"/>
    </source>
</evidence>
<evidence type="ECO:0000259" key="5">
    <source>
        <dbReference type="Pfam" id="PF00151"/>
    </source>
</evidence>
<comment type="subcellular location">
    <subcellularLocation>
        <location evidence="1">Secreted</location>
    </subcellularLocation>
</comment>
<dbReference type="GO" id="GO:0016298">
    <property type="term" value="F:lipase activity"/>
    <property type="evidence" value="ECO:0007669"/>
    <property type="project" value="InterPro"/>
</dbReference>
<feature type="domain" description="Lipase" evidence="5">
    <location>
        <begin position="2"/>
        <end position="91"/>
    </location>
</feature>
<dbReference type="InterPro" id="IPR000734">
    <property type="entry name" value="TAG_lipase"/>
</dbReference>
<sequence length="99" mass="10894">MSQCHLMGYSFGGLISGMVSHYITEGTLGRVTGIDPSPPYNIKEFDPKYFIDVSDAEIVTTIRTSVVAEKIPQTSIDFYPNGGVMQPGCIKWYTPELGK</sequence>